<name>A0A836INP9_9TRYP</name>
<dbReference type="Pfam" id="PF04193">
    <property type="entry name" value="PQ-loop"/>
    <property type="match status" value="1"/>
</dbReference>
<proteinExistence type="predicted"/>
<comment type="caution">
    <text evidence="7">The sequence shown here is derived from an EMBL/GenBank/DDBJ whole genome shotgun (WGS) entry which is preliminary data.</text>
</comment>
<feature type="region of interest" description="Disordered" evidence="5">
    <location>
        <begin position="128"/>
        <end position="152"/>
    </location>
</feature>
<feature type="transmembrane region" description="Helical" evidence="6">
    <location>
        <begin position="305"/>
        <end position="327"/>
    </location>
</feature>
<dbReference type="InterPro" id="IPR052241">
    <property type="entry name" value="SLC66/Scramblase_ANY1"/>
</dbReference>
<dbReference type="SMART" id="SM00679">
    <property type="entry name" value="CTNS"/>
    <property type="match status" value="1"/>
</dbReference>
<evidence type="ECO:0000256" key="3">
    <source>
        <dbReference type="ARBA" id="ARBA00022989"/>
    </source>
</evidence>
<sequence>MHWSLMEVLQVIFQVGLVIVPHIGYVVQCIVIHRTRSFDGYAPLVSLILLTSNTLRIFYYIGHRYLLALFIQAVVGVPVHGGLLWKILEVHWWELLHGQSAGVYNESDAVISDTPSEQASAEAAKVFSAPGSAGAKRDPTAESQDDAAPLPHTEGIPVQQAASSSDAHHTIGVVENVSTSQPRLSCIAAVTDPLLRFLFRIEDCLEACFLRHTGLQFLCTYLLAAVTSLLVILLYYVSISIFWEDAPVVVGYMALTIEALLVLPQILRNARRSSTKGLTVLLVLTWACGDVAKVVYFIYAKQSLPFIVCGCFQILLDIVVVAQFIFYRFIRKRDGELCVEGEGVADRRYREAAIMAL</sequence>
<evidence type="ECO:0008006" key="9">
    <source>
        <dbReference type="Google" id="ProtNLM"/>
    </source>
</evidence>
<keyword evidence="4 6" id="KW-0472">Membrane</keyword>
<evidence type="ECO:0000256" key="4">
    <source>
        <dbReference type="ARBA" id="ARBA00023136"/>
    </source>
</evidence>
<dbReference type="GO" id="GO:0016020">
    <property type="term" value="C:membrane"/>
    <property type="evidence" value="ECO:0007669"/>
    <property type="project" value="UniProtKB-SubCell"/>
</dbReference>
<organism evidence="7 8">
    <name type="scientific">Porcisia hertigi</name>
    <dbReference type="NCBI Taxonomy" id="2761500"/>
    <lineage>
        <taxon>Eukaryota</taxon>
        <taxon>Discoba</taxon>
        <taxon>Euglenozoa</taxon>
        <taxon>Kinetoplastea</taxon>
        <taxon>Metakinetoplastina</taxon>
        <taxon>Trypanosomatida</taxon>
        <taxon>Trypanosomatidae</taxon>
        <taxon>Leishmaniinae</taxon>
        <taxon>Porcisia</taxon>
    </lineage>
</organism>
<keyword evidence="8" id="KW-1185">Reference proteome</keyword>
<evidence type="ECO:0000256" key="6">
    <source>
        <dbReference type="SAM" id="Phobius"/>
    </source>
</evidence>
<feature type="transmembrane region" description="Helical" evidence="6">
    <location>
        <begin position="40"/>
        <end position="59"/>
    </location>
</feature>
<evidence type="ECO:0000256" key="1">
    <source>
        <dbReference type="ARBA" id="ARBA00004141"/>
    </source>
</evidence>
<gene>
    <name evidence="7" type="ORF">JKF63_04257</name>
</gene>
<protein>
    <recommendedName>
        <fullName evidence="9">PQ-loop repeat-containing protein</fullName>
    </recommendedName>
</protein>
<dbReference type="FunFam" id="1.20.1280.290:FF:000005">
    <property type="entry name" value="PQ-loop repeat-containing protein 1"/>
    <property type="match status" value="1"/>
</dbReference>
<dbReference type="OrthoDB" id="292213at2759"/>
<dbReference type="GO" id="GO:0042147">
    <property type="term" value="P:retrograde transport, endosome to Golgi"/>
    <property type="evidence" value="ECO:0007669"/>
    <property type="project" value="TreeGrafter"/>
</dbReference>
<reference evidence="7 8" key="1">
    <citation type="submission" date="2021-02" db="EMBL/GenBank/DDBJ databases">
        <title>Porcisia hertigi Genome sequencing and assembly.</title>
        <authorList>
            <person name="Almutairi H."/>
            <person name="Gatherer D."/>
        </authorList>
    </citation>
    <scope>NUCLEOTIDE SEQUENCE [LARGE SCALE GENOMIC DNA]</scope>
    <source>
        <strain evidence="7 8">C119</strain>
    </source>
</reference>
<comment type="subcellular location">
    <subcellularLocation>
        <location evidence="1">Membrane</location>
        <topology evidence="1">Multi-pass membrane protein</topology>
    </subcellularLocation>
</comment>
<evidence type="ECO:0000313" key="8">
    <source>
        <dbReference type="Proteomes" id="UP000674318"/>
    </source>
</evidence>
<evidence type="ECO:0000313" key="7">
    <source>
        <dbReference type="EMBL" id="KAG5501986.1"/>
    </source>
</evidence>
<keyword evidence="2 6" id="KW-0812">Transmembrane</keyword>
<dbReference type="GO" id="GO:0045332">
    <property type="term" value="P:phospholipid translocation"/>
    <property type="evidence" value="ECO:0007669"/>
    <property type="project" value="TreeGrafter"/>
</dbReference>
<dbReference type="EMBL" id="JAFJZO010000026">
    <property type="protein sequence ID" value="KAG5501986.1"/>
    <property type="molecule type" value="Genomic_DNA"/>
</dbReference>
<evidence type="ECO:0000256" key="5">
    <source>
        <dbReference type="SAM" id="MobiDB-lite"/>
    </source>
</evidence>
<dbReference type="KEGG" id="phet:94290326"/>
<feature type="transmembrane region" description="Helical" evidence="6">
    <location>
        <begin position="12"/>
        <end position="33"/>
    </location>
</feature>
<keyword evidence="3 6" id="KW-1133">Transmembrane helix</keyword>
<dbReference type="Gene3D" id="1.20.1280.290">
    <property type="match status" value="1"/>
</dbReference>
<dbReference type="GO" id="GO:0005768">
    <property type="term" value="C:endosome"/>
    <property type="evidence" value="ECO:0007669"/>
    <property type="project" value="TreeGrafter"/>
</dbReference>
<dbReference type="GeneID" id="94290326"/>
<dbReference type="GO" id="GO:0005802">
    <property type="term" value="C:trans-Golgi network"/>
    <property type="evidence" value="ECO:0007669"/>
    <property type="project" value="TreeGrafter"/>
</dbReference>
<dbReference type="PANTHER" id="PTHR14856">
    <property type="entry name" value="PQ-LOOP REPEAT-CONTAINING PROTEIN 1-LIKE PROTEIN"/>
    <property type="match status" value="1"/>
</dbReference>
<feature type="transmembrane region" description="Helical" evidence="6">
    <location>
        <begin position="221"/>
        <end position="243"/>
    </location>
</feature>
<dbReference type="AlphaFoldDB" id="A0A836INP9"/>
<accession>A0A836INP9</accession>
<dbReference type="InterPro" id="IPR006603">
    <property type="entry name" value="PQ-loop_rpt"/>
</dbReference>
<feature type="transmembrane region" description="Helical" evidence="6">
    <location>
        <begin position="249"/>
        <end position="267"/>
    </location>
</feature>
<feature type="transmembrane region" description="Helical" evidence="6">
    <location>
        <begin position="65"/>
        <end position="85"/>
    </location>
</feature>
<dbReference type="PANTHER" id="PTHR14856:SF9">
    <property type="entry name" value="PQ-LOOP REPEAT-CONTAINING PROTEIN 1"/>
    <property type="match status" value="1"/>
</dbReference>
<evidence type="ECO:0000256" key="2">
    <source>
        <dbReference type="ARBA" id="ARBA00022692"/>
    </source>
</evidence>
<feature type="transmembrane region" description="Helical" evidence="6">
    <location>
        <begin position="279"/>
        <end position="299"/>
    </location>
</feature>
<dbReference type="GO" id="GO:0005829">
    <property type="term" value="C:cytosol"/>
    <property type="evidence" value="ECO:0007669"/>
    <property type="project" value="GOC"/>
</dbReference>
<dbReference type="RefSeq" id="XP_067756433.1">
    <property type="nucleotide sequence ID" value="XM_067900249.1"/>
</dbReference>
<dbReference type="Proteomes" id="UP000674318">
    <property type="component" value="Unassembled WGS sequence"/>
</dbReference>